<feature type="transmembrane region" description="Helical" evidence="1">
    <location>
        <begin position="215"/>
        <end position="231"/>
    </location>
</feature>
<dbReference type="PANTHER" id="PTHR38034">
    <property type="entry name" value="INNER MEMBRANE PROTEIN YPJD"/>
    <property type="match status" value="1"/>
</dbReference>
<dbReference type="EMBL" id="PCGW01000021">
    <property type="protein sequence ID" value="PHO19931.1"/>
    <property type="molecule type" value="Genomic_DNA"/>
</dbReference>
<feature type="transmembrane region" description="Helical" evidence="1">
    <location>
        <begin position="181"/>
        <end position="203"/>
    </location>
</feature>
<dbReference type="GO" id="GO:0020037">
    <property type="term" value="F:heme binding"/>
    <property type="evidence" value="ECO:0007669"/>
    <property type="project" value="InterPro"/>
</dbReference>
<dbReference type="InterPro" id="IPR052372">
    <property type="entry name" value="YpjD/HemX"/>
</dbReference>
<evidence type="ECO:0000313" key="7">
    <source>
        <dbReference type="Proteomes" id="UP000226080"/>
    </source>
</evidence>
<sequence length="264" mass="29635">MWIAVLSIIFYLISVLFITPMLLTSQVNGGQTQPKKTPFFLTALFAIICHVFTTLPLLNDLANGQAFTLMEVASLMSVIIASLATLAMLRVNSMWFVLPIVYCFSMVNLVCATFIPNHIIQLLNQNGSMLFHIGLSIFAYAVCCIATLYAIQLGWIDRRLKAKKMHFSPMVPPLMTVERHFFRLLVSGEILLTLTLISGSYHLMHAMTPDNLHKGGFSLLGWIVFGIAILGHKKYRWRGKKMIIYAISGMILLTIAYFGSRLIV</sequence>
<dbReference type="KEGG" id="aact:ACT75_05665"/>
<dbReference type="AlphaFoldDB" id="A0A5D0EI58"/>
<dbReference type="PANTHER" id="PTHR38034:SF1">
    <property type="entry name" value="INNER MEMBRANE PROTEIN YPJD"/>
    <property type="match status" value="1"/>
</dbReference>
<keyword evidence="7" id="KW-1185">Reference proteome</keyword>
<feature type="transmembrane region" description="Helical" evidence="1">
    <location>
        <begin position="96"/>
        <end position="115"/>
    </location>
</feature>
<keyword evidence="1" id="KW-0812">Transmembrane</keyword>
<dbReference type="Pfam" id="PF01578">
    <property type="entry name" value="Cytochrom_C_asm"/>
    <property type="match status" value="1"/>
</dbReference>
<gene>
    <name evidence="3" type="ORF">ACT75_05665</name>
    <name evidence="4" type="ORF">CQR80_09670</name>
    <name evidence="5" type="ORF">FXB79_08395</name>
</gene>
<reference evidence="5 8" key="3">
    <citation type="submission" date="2019-08" db="EMBL/GenBank/DDBJ databases">
        <title>Whole genome sequencing of Aggregatibacter actinomycetemcomitans cultured from blood stream infections in Denmark reveals a novel phylogenetic lineage expressing serotype a membrane O polysaccharide.</title>
        <authorList>
            <person name="Nedergaard S."/>
            <person name="Kobel C.M."/>
            <person name="Nielsen M.B."/>
            <person name="Moeller R.T."/>
            <person name="Jensen A.B."/>
            <person name="Noerskov-Lauritsen N."/>
        </authorList>
    </citation>
    <scope>NUCLEOTIDE SEQUENCE [LARGE SCALE GENOMIC DNA]</scope>
    <source>
        <strain evidence="5 8">PN_563</strain>
    </source>
</reference>
<organism evidence="5 8">
    <name type="scientific">Aggregatibacter actinomycetemcomitans</name>
    <name type="common">Actinobacillus actinomycetemcomitans</name>
    <name type="synonym">Haemophilus actinomycetemcomitans</name>
    <dbReference type="NCBI Taxonomy" id="714"/>
    <lineage>
        <taxon>Bacteria</taxon>
        <taxon>Pseudomonadati</taxon>
        <taxon>Pseudomonadota</taxon>
        <taxon>Gammaproteobacteria</taxon>
        <taxon>Pasteurellales</taxon>
        <taxon>Pasteurellaceae</taxon>
        <taxon>Aggregatibacter</taxon>
    </lineage>
</organism>
<accession>A0A5D0EI58</accession>
<evidence type="ECO:0000313" key="6">
    <source>
        <dbReference type="Proteomes" id="UP000072236"/>
    </source>
</evidence>
<evidence type="ECO:0000313" key="4">
    <source>
        <dbReference type="EMBL" id="PHO19931.1"/>
    </source>
</evidence>
<dbReference type="InterPro" id="IPR002541">
    <property type="entry name" value="Cyt_c_assembly"/>
</dbReference>
<feature type="transmembrane region" description="Helical" evidence="1">
    <location>
        <begin position="243"/>
        <end position="263"/>
    </location>
</feature>
<evidence type="ECO:0000259" key="2">
    <source>
        <dbReference type="Pfam" id="PF01578"/>
    </source>
</evidence>
<feature type="transmembrane region" description="Helical" evidence="1">
    <location>
        <begin position="64"/>
        <end position="89"/>
    </location>
</feature>
<proteinExistence type="predicted"/>
<feature type="transmembrane region" description="Helical" evidence="1">
    <location>
        <begin position="6"/>
        <end position="27"/>
    </location>
</feature>
<name>A0A5D0EI58_AGGAC</name>
<reference evidence="3 6" key="1">
    <citation type="submission" date="2015-10" db="EMBL/GenBank/DDBJ databases">
        <title>Tn-seq of a polymicrobial infection.</title>
        <authorList>
            <person name="Stacy A."/>
            <person name="Rumbaugh K.P."/>
            <person name="Whiteley M."/>
        </authorList>
    </citation>
    <scope>NUCLEOTIDE SEQUENCE [LARGE SCALE GENOMIC DNA]</scope>
    <source>
        <strain evidence="3 6">624</strain>
    </source>
</reference>
<dbReference type="EMBL" id="VSED01000023">
    <property type="protein sequence ID" value="TYA38506.1"/>
    <property type="molecule type" value="Genomic_DNA"/>
</dbReference>
<dbReference type="Proteomes" id="UP000072236">
    <property type="component" value="Chromosome"/>
</dbReference>
<evidence type="ECO:0000256" key="1">
    <source>
        <dbReference type="SAM" id="Phobius"/>
    </source>
</evidence>
<evidence type="ECO:0000313" key="8">
    <source>
        <dbReference type="Proteomes" id="UP000323012"/>
    </source>
</evidence>
<evidence type="ECO:0000313" key="3">
    <source>
        <dbReference type="EMBL" id="AMQ94050.1"/>
    </source>
</evidence>
<dbReference type="GO" id="GO:0017004">
    <property type="term" value="P:cytochrome complex assembly"/>
    <property type="evidence" value="ECO:0007669"/>
    <property type="project" value="InterPro"/>
</dbReference>
<dbReference type="OrthoDB" id="9780793at2"/>
<protein>
    <submittedName>
        <fullName evidence="3">ABC transporter permease</fullName>
    </submittedName>
    <submittedName>
        <fullName evidence="5">Inner membrane protein YpjD</fullName>
    </submittedName>
</protein>
<feature type="domain" description="Cytochrome c assembly protein" evidence="2">
    <location>
        <begin position="41"/>
        <end position="262"/>
    </location>
</feature>
<feature type="transmembrane region" description="Helical" evidence="1">
    <location>
        <begin position="39"/>
        <end position="58"/>
    </location>
</feature>
<evidence type="ECO:0000313" key="5">
    <source>
        <dbReference type="EMBL" id="TYA38506.1"/>
    </source>
</evidence>
<dbReference type="Proteomes" id="UP000323012">
    <property type="component" value="Unassembled WGS sequence"/>
</dbReference>
<dbReference type="EMBL" id="CP012959">
    <property type="protein sequence ID" value="AMQ94050.1"/>
    <property type="molecule type" value="Genomic_DNA"/>
</dbReference>
<reference evidence="4 7" key="2">
    <citation type="submission" date="2017-10" db="EMBL/GenBank/DDBJ databases">
        <title>Draft genome sequences of Aggregatibacter actinomycetemcomitans strains 310a and 310b.</title>
        <authorList>
            <person name="May A.C."/>
            <person name="Ohta H."/>
            <person name="Maeda H."/>
            <person name="Kokeguchi S."/>
            <person name="Cugini C."/>
        </authorList>
    </citation>
    <scope>NUCLEOTIDE SEQUENCE [LARGE SCALE GENOMIC DNA]</scope>
    <source>
        <strain evidence="4 7">310b</strain>
    </source>
</reference>
<dbReference type="GO" id="GO:0005886">
    <property type="term" value="C:plasma membrane"/>
    <property type="evidence" value="ECO:0007669"/>
    <property type="project" value="TreeGrafter"/>
</dbReference>
<dbReference type="Proteomes" id="UP000226080">
    <property type="component" value="Unassembled WGS sequence"/>
</dbReference>
<keyword evidence="1" id="KW-0472">Membrane</keyword>
<keyword evidence="1" id="KW-1133">Transmembrane helix</keyword>
<dbReference type="RefSeq" id="WP_005538533.1">
    <property type="nucleotide sequence ID" value="NZ_CP012959.1"/>
</dbReference>
<feature type="transmembrane region" description="Helical" evidence="1">
    <location>
        <begin position="135"/>
        <end position="156"/>
    </location>
</feature>